<sequence length="71" mass="7664">MTHVLTISEFGATGRPEIVSAHETPDSARAELKKFAGTVYRINGTESGTLSSSLRPGGVHQAAYTFRIRET</sequence>
<evidence type="ECO:0000313" key="1">
    <source>
        <dbReference type="EMBL" id="OHU46099.1"/>
    </source>
</evidence>
<comment type="caution">
    <text evidence="1">The sequence shown here is derived from an EMBL/GenBank/DDBJ whole genome shotgun (WGS) entry which is preliminary data.</text>
</comment>
<accession>A0A1S1LI52</accession>
<dbReference type="Proteomes" id="UP000180043">
    <property type="component" value="Unassembled WGS sequence"/>
</dbReference>
<protein>
    <submittedName>
        <fullName evidence="1">Uncharacterized protein</fullName>
    </submittedName>
</protein>
<dbReference type="RefSeq" id="WP_070948121.1">
    <property type="nucleotide sequence ID" value="NZ_MLIQ01000049.1"/>
</dbReference>
<reference evidence="1 2" key="1">
    <citation type="submission" date="2016-10" db="EMBL/GenBank/DDBJ databases">
        <title>Evaluation of Human, Veterinary and Environmental Mycobacterium chelonae Isolates by Core Genome Phylogenomic Analysis, Targeted Gene Comparison, and Anti-microbial Susceptibility Patterns: A Tale of Mistaken Identities.</title>
        <authorList>
            <person name="Fogelson S.B."/>
            <person name="Camus A.C."/>
            <person name="Lorenz W."/>
            <person name="Vasireddy R."/>
            <person name="Vasireddy S."/>
            <person name="Smith T."/>
            <person name="Brown-Elliott B.A."/>
            <person name="Wallace R.J.Jr."/>
            <person name="Hasan N.A."/>
            <person name="Reischl U."/>
            <person name="Sanchez S."/>
        </authorList>
    </citation>
    <scope>NUCLEOTIDE SEQUENCE [LARGE SCALE GENOMIC DNA]</scope>
    <source>
        <strain evidence="1 2">15515</strain>
    </source>
</reference>
<proteinExistence type="predicted"/>
<dbReference type="EMBL" id="MLIQ01000049">
    <property type="protein sequence ID" value="OHU46099.1"/>
    <property type="molecule type" value="Genomic_DNA"/>
</dbReference>
<evidence type="ECO:0000313" key="2">
    <source>
        <dbReference type="Proteomes" id="UP000180043"/>
    </source>
</evidence>
<dbReference type="AlphaFoldDB" id="A0A1S1LI52"/>
<gene>
    <name evidence="1" type="ORF">BKG82_28365</name>
</gene>
<organism evidence="1 2">
    <name type="scientific">Mycobacteroides chelonae</name>
    <name type="common">Mycobacterium chelonae</name>
    <dbReference type="NCBI Taxonomy" id="1774"/>
    <lineage>
        <taxon>Bacteria</taxon>
        <taxon>Bacillati</taxon>
        <taxon>Actinomycetota</taxon>
        <taxon>Actinomycetes</taxon>
        <taxon>Mycobacteriales</taxon>
        <taxon>Mycobacteriaceae</taxon>
        <taxon>Mycobacteroides</taxon>
    </lineage>
</organism>
<name>A0A1S1LI52_MYCCH</name>